<evidence type="ECO:0000256" key="3">
    <source>
        <dbReference type="ARBA" id="ARBA00022964"/>
    </source>
</evidence>
<dbReference type="InterPro" id="IPR046799">
    <property type="entry name" value="ROXA-like_wH"/>
</dbReference>
<dbReference type="PATRIC" id="fig|45065.4.peg.1203"/>
<dbReference type="Pfam" id="PF20514">
    <property type="entry name" value="WHD_ROXA"/>
    <property type="match status" value="1"/>
</dbReference>
<evidence type="ECO:0000313" key="6">
    <source>
        <dbReference type="EMBL" id="KTC99867.1"/>
    </source>
</evidence>
<dbReference type="Gene3D" id="2.60.120.650">
    <property type="entry name" value="Cupin"/>
    <property type="match status" value="1"/>
</dbReference>
<keyword evidence="4" id="KW-0560">Oxidoreductase</keyword>
<dbReference type="PANTHER" id="PTHR13096">
    <property type="entry name" value="MINA53 MYC INDUCED NUCLEAR ANTIGEN"/>
    <property type="match status" value="1"/>
</dbReference>
<dbReference type="InterPro" id="IPR003347">
    <property type="entry name" value="JmjC_dom"/>
</dbReference>
<reference evidence="6 7" key="1">
    <citation type="submission" date="2015-11" db="EMBL/GenBank/DDBJ databases">
        <title>Genomic analysis of 38 Legionella species identifies large and diverse effector repertoires.</title>
        <authorList>
            <person name="Burstein D."/>
            <person name="Amaro F."/>
            <person name="Zusman T."/>
            <person name="Lifshitz Z."/>
            <person name="Cohen O."/>
            <person name="Gilbert J.A."/>
            <person name="Pupko T."/>
            <person name="Shuman H.A."/>
            <person name="Segal G."/>
        </authorList>
    </citation>
    <scope>NUCLEOTIDE SEQUENCE [LARGE SCALE GENOMIC DNA]</scope>
    <source>
        <strain evidence="6 7">ATCC 49504</strain>
    </source>
</reference>
<dbReference type="SUPFAM" id="SSF51197">
    <property type="entry name" value="Clavaminate synthase-like"/>
    <property type="match status" value="1"/>
</dbReference>
<gene>
    <name evidence="6" type="ORF">Lgee_1122</name>
</gene>
<keyword evidence="2" id="KW-0479">Metal-binding</keyword>
<dbReference type="Pfam" id="PF08007">
    <property type="entry name" value="JmjC_2"/>
    <property type="match status" value="1"/>
</dbReference>
<organism evidence="6 7">
    <name type="scientific">Legionella geestiana</name>
    <dbReference type="NCBI Taxonomy" id="45065"/>
    <lineage>
        <taxon>Bacteria</taxon>
        <taxon>Pseudomonadati</taxon>
        <taxon>Pseudomonadota</taxon>
        <taxon>Gammaproteobacteria</taxon>
        <taxon>Legionellales</taxon>
        <taxon>Legionellaceae</taxon>
        <taxon>Legionella</taxon>
    </lineage>
</organism>
<keyword evidence="3" id="KW-0223">Dioxygenase</keyword>
<dbReference type="Proteomes" id="UP000054785">
    <property type="component" value="Unassembled WGS sequence"/>
</dbReference>
<dbReference type="PROSITE" id="PS51184">
    <property type="entry name" value="JMJC"/>
    <property type="match status" value="1"/>
</dbReference>
<proteinExistence type="predicted"/>
<evidence type="ECO:0000256" key="4">
    <source>
        <dbReference type="ARBA" id="ARBA00023002"/>
    </source>
</evidence>
<evidence type="ECO:0000313" key="7">
    <source>
        <dbReference type="Proteomes" id="UP000054785"/>
    </source>
</evidence>
<keyword evidence="5" id="KW-0408">Iron</keyword>
<name>A0A0W0TWV5_9GAMM</name>
<dbReference type="RefSeq" id="WP_028386689.1">
    <property type="nucleotide sequence ID" value="NZ_CAAAHN010000025.1"/>
</dbReference>
<evidence type="ECO:0000256" key="1">
    <source>
        <dbReference type="ARBA" id="ARBA00001954"/>
    </source>
</evidence>
<dbReference type="OrthoDB" id="9764016at2"/>
<dbReference type="GO" id="GO:0046872">
    <property type="term" value="F:metal ion binding"/>
    <property type="evidence" value="ECO:0007669"/>
    <property type="project" value="UniProtKB-KW"/>
</dbReference>
<dbReference type="GO" id="GO:0016706">
    <property type="term" value="F:2-oxoglutarate-dependent dioxygenase activity"/>
    <property type="evidence" value="ECO:0007669"/>
    <property type="project" value="TreeGrafter"/>
</dbReference>
<dbReference type="InterPro" id="IPR039994">
    <property type="entry name" value="NO66-like"/>
</dbReference>
<comment type="cofactor">
    <cofactor evidence="1">
        <name>Fe(2+)</name>
        <dbReference type="ChEBI" id="CHEBI:29033"/>
    </cofactor>
</comment>
<dbReference type="AlphaFoldDB" id="A0A0W0TWV5"/>
<sequence length="398" mass="46190">MINFDRVSVNEFLSDYWQKKPCVLRNALPDFTLPLTPDELAGLAMEDDIESRMVFETPGSAPFWHLKRGPFSEQDFETLPPTHWTLLVQGVDRFVPEVAQWLRAFNFLPSWRVDDIMISFAPKHGSVGPHYDNYDVFLYQALGKREWSLTSKHCEPGNALQGVELRIMKEFHTEEVVVLEEGDMLYLPPHVGHHGVSLSDECMTFSFGYRSYQNQEMWQSFSDYLADTEHPVTLYKDPDWSGLKSHAEIPKSACRNARELLQNLLDDKHLFQSWFGSFATQPDHQAEQCFPSPLEDDEYTTSADFLNEWQALQEPLERIPVCRMAYLWGEHGLQLFINGCEWDIAGVSEELVQHIADNNTLFPAQIAAFLDERHPNAAKNRELLFELWKLQWIQYPEQ</sequence>
<dbReference type="Gene3D" id="3.40.366.30">
    <property type="entry name" value="50S ribosomal protein L16 arginine hydroxylase, Chain A, Domain 2"/>
    <property type="match status" value="1"/>
</dbReference>
<dbReference type="PANTHER" id="PTHR13096:SF8">
    <property type="entry name" value="RIBOSOMAL OXYGENASE 1"/>
    <property type="match status" value="1"/>
</dbReference>
<evidence type="ECO:0000256" key="2">
    <source>
        <dbReference type="ARBA" id="ARBA00022723"/>
    </source>
</evidence>
<comment type="caution">
    <text evidence="6">The sequence shown here is derived from an EMBL/GenBank/DDBJ whole genome shotgun (WGS) entry which is preliminary data.</text>
</comment>
<accession>A0A0W0TWV5</accession>
<evidence type="ECO:0000256" key="5">
    <source>
        <dbReference type="ARBA" id="ARBA00023004"/>
    </source>
</evidence>
<keyword evidence="7" id="KW-1185">Reference proteome</keyword>
<protein>
    <submittedName>
        <fullName evidence="6">Cupin</fullName>
    </submittedName>
</protein>
<dbReference type="EMBL" id="LNYC01000043">
    <property type="protein sequence ID" value="KTC99867.1"/>
    <property type="molecule type" value="Genomic_DNA"/>
</dbReference>
<dbReference type="STRING" id="45065.Lgee_1122"/>